<dbReference type="EMBL" id="VEPZ02001239">
    <property type="protein sequence ID" value="KAE8684442.1"/>
    <property type="molecule type" value="Genomic_DNA"/>
</dbReference>
<dbReference type="PANTHER" id="PTHR43456:SF2">
    <property type="entry name" value="RIESKE (2FE-2S) DOMAIN-CONTAINING PROTEIN"/>
    <property type="match status" value="1"/>
</dbReference>
<keyword evidence="5" id="KW-1185">Reference proteome</keyword>
<organism evidence="4 5">
    <name type="scientific">Hibiscus syriacus</name>
    <name type="common">Rose of Sharon</name>
    <dbReference type="NCBI Taxonomy" id="106335"/>
    <lineage>
        <taxon>Eukaryota</taxon>
        <taxon>Viridiplantae</taxon>
        <taxon>Streptophyta</taxon>
        <taxon>Embryophyta</taxon>
        <taxon>Tracheophyta</taxon>
        <taxon>Spermatophyta</taxon>
        <taxon>Magnoliopsida</taxon>
        <taxon>eudicotyledons</taxon>
        <taxon>Gunneridae</taxon>
        <taxon>Pentapetalae</taxon>
        <taxon>rosids</taxon>
        <taxon>malvids</taxon>
        <taxon>Malvales</taxon>
        <taxon>Malvaceae</taxon>
        <taxon>Malvoideae</taxon>
        <taxon>Hibiscus</taxon>
    </lineage>
</organism>
<keyword evidence="1" id="KW-0560">Oxidoreductase</keyword>
<name>A0A6A2YZT8_HIBSY</name>
<dbReference type="PANTHER" id="PTHR43456">
    <property type="entry name" value="RIESKE (2FE-2S) DOMAIN-CONTAINING PROTEIN"/>
    <property type="match status" value="1"/>
</dbReference>
<dbReference type="Proteomes" id="UP000436088">
    <property type="component" value="Unassembled WGS sequence"/>
</dbReference>
<proteinExistence type="predicted"/>
<dbReference type="GO" id="GO:0051537">
    <property type="term" value="F:2 iron, 2 sulfur cluster binding"/>
    <property type="evidence" value="ECO:0007669"/>
    <property type="project" value="InterPro"/>
</dbReference>
<evidence type="ECO:0000256" key="2">
    <source>
        <dbReference type="ARBA" id="ARBA00023063"/>
    </source>
</evidence>
<dbReference type="AlphaFoldDB" id="A0A6A2YZT8"/>
<dbReference type="GO" id="GO:0042128">
    <property type="term" value="P:nitrate assimilation"/>
    <property type="evidence" value="ECO:0007669"/>
    <property type="project" value="UniProtKB-KW"/>
</dbReference>
<dbReference type="GO" id="GO:0008942">
    <property type="term" value="F:nitrite reductase [NAD(P)H] activity"/>
    <property type="evidence" value="ECO:0007669"/>
    <property type="project" value="InterPro"/>
</dbReference>
<dbReference type="Pfam" id="PF13806">
    <property type="entry name" value="Rieske_2"/>
    <property type="match status" value="1"/>
</dbReference>
<feature type="domain" description="Rieske-like [2Fe-2S]" evidence="3">
    <location>
        <begin position="19"/>
        <end position="75"/>
    </location>
</feature>
<keyword evidence="2" id="KW-0534">Nitrate assimilation</keyword>
<dbReference type="SUPFAM" id="SSF50022">
    <property type="entry name" value="ISP domain"/>
    <property type="match status" value="1"/>
</dbReference>
<evidence type="ECO:0000313" key="4">
    <source>
        <dbReference type="EMBL" id="KAE8684442.1"/>
    </source>
</evidence>
<evidence type="ECO:0000313" key="5">
    <source>
        <dbReference type="Proteomes" id="UP000436088"/>
    </source>
</evidence>
<sequence>MPSVSEQSAASDGGSGGENWVPVVPLAVLPKGERRVIIQDGENILLLWFKDEVFAIENRSPAEGAYTEGLLNAKLTQLMKKSLRVNCVPSILCCCLVCGALMACLSSKSLWLKEVYDKLDKSLLLKEYLLWGWDDDYWDGGQSKVRLLWESLIHW</sequence>
<comment type="caution">
    <text evidence="4">The sequence shown here is derived from an EMBL/GenBank/DDBJ whole genome shotgun (WGS) entry which is preliminary data.</text>
</comment>
<evidence type="ECO:0000256" key="1">
    <source>
        <dbReference type="ARBA" id="ARBA00023002"/>
    </source>
</evidence>
<reference evidence="4" key="1">
    <citation type="submission" date="2019-09" db="EMBL/GenBank/DDBJ databases">
        <title>Draft genome information of white flower Hibiscus syriacus.</title>
        <authorList>
            <person name="Kim Y.-M."/>
        </authorList>
    </citation>
    <scope>NUCLEOTIDE SEQUENCE [LARGE SCALE GENOMIC DNA]</scope>
    <source>
        <strain evidence="4">YM2019G1</strain>
    </source>
</reference>
<evidence type="ECO:0000259" key="3">
    <source>
        <dbReference type="Pfam" id="PF13806"/>
    </source>
</evidence>
<accession>A0A6A2YZT8</accession>
<protein>
    <recommendedName>
        <fullName evidence="3">Rieske-like [2Fe-2S] domain-containing protein</fullName>
    </recommendedName>
</protein>
<dbReference type="Gene3D" id="2.102.10.10">
    <property type="entry name" value="Rieske [2Fe-2S] iron-sulphur domain"/>
    <property type="match status" value="1"/>
</dbReference>
<gene>
    <name evidence="4" type="ORF">F3Y22_tig00111129pilonHSYRG00022</name>
</gene>
<dbReference type="InterPro" id="IPR036922">
    <property type="entry name" value="Rieske_2Fe-2S_sf"/>
</dbReference>
<dbReference type="InterPro" id="IPR012748">
    <property type="entry name" value="Rieske-like_NirD"/>
</dbReference>